<proteinExistence type="predicted"/>
<evidence type="ECO:0000313" key="2">
    <source>
        <dbReference type="EMBL" id="GBN25001.1"/>
    </source>
</evidence>
<sequence length="133" mass="14892">MRKICKSPTVAMFGKTISCCSEIVGYGEKSLSIYIRRLRDNDELGTHGQRIDLTTLCLRLMFLNHATYCQIGLAVRDFPCPCPFNRFCCRNGIRHVGMGRRSDEISLIFLQAKHKCGPPESPPGIQPTPSTSD</sequence>
<feature type="region of interest" description="Disordered" evidence="1">
    <location>
        <begin position="114"/>
        <end position="133"/>
    </location>
</feature>
<comment type="caution">
    <text evidence="2">The sequence shown here is derived from an EMBL/GenBank/DDBJ whole genome shotgun (WGS) entry which is preliminary data.</text>
</comment>
<protein>
    <submittedName>
        <fullName evidence="2">Uncharacterized protein</fullName>
    </submittedName>
</protein>
<reference evidence="2 3" key="1">
    <citation type="journal article" date="2019" name="Sci. Rep.">
        <title>Orb-weaving spider Araneus ventricosus genome elucidates the spidroin gene catalogue.</title>
        <authorList>
            <person name="Kono N."/>
            <person name="Nakamura H."/>
            <person name="Ohtoshi R."/>
            <person name="Moran D.A.P."/>
            <person name="Shinohara A."/>
            <person name="Yoshida Y."/>
            <person name="Fujiwara M."/>
            <person name="Mori M."/>
            <person name="Tomita M."/>
            <person name="Arakawa K."/>
        </authorList>
    </citation>
    <scope>NUCLEOTIDE SEQUENCE [LARGE SCALE GENOMIC DNA]</scope>
</reference>
<name>A0A4Y2MD39_ARAVE</name>
<evidence type="ECO:0000256" key="1">
    <source>
        <dbReference type="SAM" id="MobiDB-lite"/>
    </source>
</evidence>
<keyword evidence="3" id="KW-1185">Reference proteome</keyword>
<dbReference type="EMBL" id="BGPR01007191">
    <property type="protein sequence ID" value="GBN25001.1"/>
    <property type="molecule type" value="Genomic_DNA"/>
</dbReference>
<dbReference type="Proteomes" id="UP000499080">
    <property type="component" value="Unassembled WGS sequence"/>
</dbReference>
<evidence type="ECO:0000313" key="3">
    <source>
        <dbReference type="Proteomes" id="UP000499080"/>
    </source>
</evidence>
<organism evidence="2 3">
    <name type="scientific">Araneus ventricosus</name>
    <name type="common">Orbweaver spider</name>
    <name type="synonym">Epeira ventricosa</name>
    <dbReference type="NCBI Taxonomy" id="182803"/>
    <lineage>
        <taxon>Eukaryota</taxon>
        <taxon>Metazoa</taxon>
        <taxon>Ecdysozoa</taxon>
        <taxon>Arthropoda</taxon>
        <taxon>Chelicerata</taxon>
        <taxon>Arachnida</taxon>
        <taxon>Araneae</taxon>
        <taxon>Araneomorphae</taxon>
        <taxon>Entelegynae</taxon>
        <taxon>Araneoidea</taxon>
        <taxon>Araneidae</taxon>
        <taxon>Araneus</taxon>
    </lineage>
</organism>
<dbReference type="AlphaFoldDB" id="A0A4Y2MD39"/>
<accession>A0A4Y2MD39</accession>
<gene>
    <name evidence="2" type="ORF">AVEN_58202_1</name>
</gene>